<keyword evidence="8" id="KW-1185">Reference proteome</keyword>
<evidence type="ECO:0000256" key="4">
    <source>
        <dbReference type="PROSITE-ProRule" id="PRU10141"/>
    </source>
</evidence>
<dbReference type="SUPFAM" id="SSF56112">
    <property type="entry name" value="Protein kinase-like (PK-like)"/>
    <property type="match status" value="1"/>
</dbReference>
<dbReference type="Gene3D" id="1.10.510.10">
    <property type="entry name" value="Transferase(Phosphotransferase) domain 1"/>
    <property type="match status" value="1"/>
</dbReference>
<accession>A0AAF0DQM3</accession>
<dbReference type="GO" id="GO:0004674">
    <property type="term" value="F:protein serine/threonine kinase activity"/>
    <property type="evidence" value="ECO:0007669"/>
    <property type="project" value="UniProtKB-KW"/>
</dbReference>
<sequence length="331" mass="38284">MSKPEKQLEIWVNDQYRLLNRLGSGGFGEVWEAIDIKSSQPVALKLEHVRSSHSGSLQNEIDIYRELAGRAGIPKLYWSGQECDYHVMVFELLGPNLEDLFNYCGRHFSLRTVLMLADQLIHRFQYIHSKGYIHQDVKPENLLMGRGKQGNIVYITDIGLAEDFTDKAARRYGRRPERDGPVLGTARYASINAHRGVDQSPADDMEALGYVFVYFLQEGHLPWKGLEARSRSERELAILRKKQSTSSHDLCKGLPDEFAKYFDHIKTSRENDGGVDYRYLLRMFRSLFLRHGFQYDNVYDWTVLKYMEHLQQQGIKLEDKMMGTEIIGPAE</sequence>
<protein>
    <recommendedName>
        <fullName evidence="1">non-specific serine/threonine protein kinase</fullName>
        <ecNumber evidence="1">2.7.11.1</ecNumber>
    </recommendedName>
</protein>
<dbReference type="GO" id="GO:0005524">
    <property type="term" value="F:ATP binding"/>
    <property type="evidence" value="ECO:0007669"/>
    <property type="project" value="UniProtKB-UniRule"/>
</dbReference>
<dbReference type="PANTHER" id="PTHR11909">
    <property type="entry name" value="CASEIN KINASE-RELATED"/>
    <property type="match status" value="1"/>
</dbReference>
<dbReference type="EC" id="2.7.11.1" evidence="1"/>
<dbReference type="InterPro" id="IPR000719">
    <property type="entry name" value="Prot_kinase_dom"/>
</dbReference>
<reference evidence="7" key="1">
    <citation type="submission" date="2023-03" db="EMBL/GenBank/DDBJ databases">
        <title>Emydomyces testavorans Genome Sequence.</title>
        <authorList>
            <person name="Hoyer L."/>
        </authorList>
    </citation>
    <scope>NUCLEOTIDE SEQUENCE</scope>
    <source>
        <strain evidence="7">16-2883</strain>
    </source>
</reference>
<feature type="binding site" evidence="4">
    <location>
        <position position="45"/>
    </location>
    <ligand>
        <name>ATP</name>
        <dbReference type="ChEBI" id="CHEBI:30616"/>
    </ligand>
</feature>
<feature type="domain" description="Protein kinase" evidence="6">
    <location>
        <begin position="16"/>
        <end position="280"/>
    </location>
</feature>
<comment type="similarity">
    <text evidence="5">Belongs to the protein kinase superfamily.</text>
</comment>
<evidence type="ECO:0000256" key="2">
    <source>
        <dbReference type="ARBA" id="ARBA00022741"/>
    </source>
</evidence>
<dbReference type="PROSITE" id="PS00107">
    <property type="entry name" value="PROTEIN_KINASE_ATP"/>
    <property type="match status" value="1"/>
</dbReference>
<dbReference type="PROSITE" id="PS50011">
    <property type="entry name" value="PROTEIN_KINASE_DOM"/>
    <property type="match status" value="1"/>
</dbReference>
<dbReference type="InterPro" id="IPR050235">
    <property type="entry name" value="CK1_Ser-Thr_kinase"/>
</dbReference>
<dbReference type="Proteomes" id="UP001219355">
    <property type="component" value="Chromosome 5"/>
</dbReference>
<keyword evidence="5" id="KW-0723">Serine/threonine-protein kinase</keyword>
<dbReference type="Pfam" id="PF00069">
    <property type="entry name" value="Pkinase"/>
    <property type="match status" value="1"/>
</dbReference>
<evidence type="ECO:0000313" key="7">
    <source>
        <dbReference type="EMBL" id="WEW61566.1"/>
    </source>
</evidence>
<evidence type="ECO:0000256" key="5">
    <source>
        <dbReference type="RuleBase" id="RU000304"/>
    </source>
</evidence>
<dbReference type="InterPro" id="IPR011009">
    <property type="entry name" value="Kinase-like_dom_sf"/>
</dbReference>
<evidence type="ECO:0000256" key="1">
    <source>
        <dbReference type="ARBA" id="ARBA00012513"/>
    </source>
</evidence>
<evidence type="ECO:0000259" key="6">
    <source>
        <dbReference type="PROSITE" id="PS50011"/>
    </source>
</evidence>
<keyword evidence="7" id="KW-0808">Transferase</keyword>
<name>A0AAF0DQM3_9EURO</name>
<keyword evidence="7" id="KW-0418">Kinase</keyword>
<dbReference type="CDD" id="cd14016">
    <property type="entry name" value="STKc_CK1"/>
    <property type="match status" value="1"/>
</dbReference>
<evidence type="ECO:0000256" key="3">
    <source>
        <dbReference type="ARBA" id="ARBA00022840"/>
    </source>
</evidence>
<dbReference type="PROSITE" id="PS00108">
    <property type="entry name" value="PROTEIN_KINASE_ST"/>
    <property type="match status" value="1"/>
</dbReference>
<evidence type="ECO:0000313" key="8">
    <source>
        <dbReference type="Proteomes" id="UP001219355"/>
    </source>
</evidence>
<organism evidence="7 8">
    <name type="scientific">Emydomyces testavorans</name>
    <dbReference type="NCBI Taxonomy" id="2070801"/>
    <lineage>
        <taxon>Eukaryota</taxon>
        <taxon>Fungi</taxon>
        <taxon>Dikarya</taxon>
        <taxon>Ascomycota</taxon>
        <taxon>Pezizomycotina</taxon>
        <taxon>Eurotiomycetes</taxon>
        <taxon>Eurotiomycetidae</taxon>
        <taxon>Onygenales</taxon>
        <taxon>Nannizziopsiaceae</taxon>
        <taxon>Emydomyces</taxon>
    </lineage>
</organism>
<proteinExistence type="inferred from homology"/>
<gene>
    <name evidence="7" type="primary">CSNK1E</name>
    <name evidence="7" type="ORF">PRK78_007057</name>
</gene>
<keyword evidence="2 4" id="KW-0547">Nucleotide-binding</keyword>
<dbReference type="InterPro" id="IPR017441">
    <property type="entry name" value="Protein_kinase_ATP_BS"/>
</dbReference>
<dbReference type="InterPro" id="IPR008271">
    <property type="entry name" value="Ser/Thr_kinase_AS"/>
</dbReference>
<keyword evidence="3 4" id="KW-0067">ATP-binding</keyword>
<dbReference type="SMART" id="SM00220">
    <property type="entry name" value="S_TKc"/>
    <property type="match status" value="1"/>
</dbReference>
<dbReference type="EMBL" id="CP120631">
    <property type="protein sequence ID" value="WEW61566.1"/>
    <property type="molecule type" value="Genomic_DNA"/>
</dbReference>
<dbReference type="AlphaFoldDB" id="A0AAF0DQM3"/>